<evidence type="ECO:0000256" key="2">
    <source>
        <dbReference type="ARBA" id="ARBA00009767"/>
    </source>
</evidence>
<keyword evidence="13" id="KW-1185">Reference proteome</keyword>
<comment type="catalytic activity">
    <reaction evidence="1 9">
        <text>3-methyl-2-oxobutanoate + acetyl-CoA + H2O = (2S)-2-isopropylmalate + CoA + H(+)</text>
        <dbReference type="Rhea" id="RHEA:21524"/>
        <dbReference type="ChEBI" id="CHEBI:1178"/>
        <dbReference type="ChEBI" id="CHEBI:11851"/>
        <dbReference type="ChEBI" id="CHEBI:15377"/>
        <dbReference type="ChEBI" id="CHEBI:15378"/>
        <dbReference type="ChEBI" id="CHEBI:57287"/>
        <dbReference type="ChEBI" id="CHEBI:57288"/>
        <dbReference type="EC" id="2.3.3.13"/>
    </reaction>
</comment>
<dbReference type="InterPro" id="IPR005668">
    <property type="entry name" value="IPM_Synthase"/>
</dbReference>
<feature type="region of interest" description="Regulatory domain" evidence="9">
    <location>
        <begin position="463"/>
        <end position="603"/>
    </location>
</feature>
<evidence type="ECO:0000259" key="11">
    <source>
        <dbReference type="PROSITE" id="PS50991"/>
    </source>
</evidence>
<dbReference type="PROSITE" id="PS00816">
    <property type="entry name" value="AIPM_HOMOCIT_SYNTH_2"/>
    <property type="match status" value="1"/>
</dbReference>
<comment type="similarity">
    <text evidence="2 9">Belongs to the alpha-IPM synthase/homocitrate synthase family. LeuA type 2 subfamily.</text>
</comment>
<dbReference type="SUPFAM" id="SSF51569">
    <property type="entry name" value="Aldolase"/>
    <property type="match status" value="1"/>
</dbReference>
<dbReference type="EC" id="2.3.3.13" evidence="3 9"/>
<keyword evidence="7 9" id="KW-0479">Metal-binding</keyword>
<dbReference type="Pfam" id="PF00682">
    <property type="entry name" value="HMGL-like"/>
    <property type="match status" value="1"/>
</dbReference>
<proteinExistence type="inferred from homology"/>
<evidence type="ECO:0000256" key="3">
    <source>
        <dbReference type="ARBA" id="ARBA00012973"/>
    </source>
</evidence>
<evidence type="ECO:0000313" key="12">
    <source>
        <dbReference type="EMBL" id="RCG26532.1"/>
    </source>
</evidence>
<comment type="subunit">
    <text evidence="9">Homodimer.</text>
</comment>
<feature type="binding site" evidence="9">
    <location>
        <position position="262"/>
    </location>
    <ligand>
        <name>Mg(2+)</name>
        <dbReference type="ChEBI" id="CHEBI:18420"/>
    </ligand>
</feature>
<dbReference type="GO" id="GO:0005737">
    <property type="term" value="C:cytoplasm"/>
    <property type="evidence" value="ECO:0007669"/>
    <property type="project" value="UniProtKB-SubCell"/>
</dbReference>
<evidence type="ECO:0000256" key="4">
    <source>
        <dbReference type="ARBA" id="ARBA00022430"/>
    </source>
</evidence>
<dbReference type="RefSeq" id="WP_114032172.1">
    <property type="nucleotide sequence ID" value="NZ_QOIL01000019.1"/>
</dbReference>
<dbReference type="EMBL" id="QOIL01000019">
    <property type="protein sequence ID" value="RCG26532.1"/>
    <property type="molecule type" value="Genomic_DNA"/>
</dbReference>
<keyword evidence="9" id="KW-0460">Magnesium</keyword>
<dbReference type="HAMAP" id="MF_00572">
    <property type="entry name" value="LeuA_type2"/>
    <property type="match status" value="1"/>
</dbReference>
<feature type="region of interest" description="Disordered" evidence="10">
    <location>
        <begin position="1"/>
        <end position="25"/>
    </location>
</feature>
<name>A0A367F9L0_9ACTN</name>
<dbReference type="NCBIfam" id="NF002991">
    <property type="entry name" value="PRK03739.1"/>
    <property type="match status" value="1"/>
</dbReference>
<accession>A0A367F9L0</accession>
<dbReference type="PANTHER" id="PTHR46911">
    <property type="match status" value="1"/>
</dbReference>
<dbReference type="Gene3D" id="3.30.160.270">
    <property type="match status" value="1"/>
</dbReference>
<protein>
    <recommendedName>
        <fullName evidence="3 9">2-isopropylmalate synthase</fullName>
        <ecNumber evidence="3 9">2.3.3.13</ecNumber>
    </recommendedName>
    <alternativeName>
        <fullName evidence="9">Alpha-IPM synthase</fullName>
    </alternativeName>
    <alternativeName>
        <fullName evidence="9">Alpha-isopropylmalate synthase</fullName>
    </alternativeName>
</protein>
<evidence type="ECO:0000256" key="7">
    <source>
        <dbReference type="ARBA" id="ARBA00022723"/>
    </source>
</evidence>
<keyword evidence="5 9" id="KW-0028">Amino-acid biosynthesis</keyword>
<dbReference type="GO" id="GO:0009098">
    <property type="term" value="P:L-leucine biosynthetic process"/>
    <property type="evidence" value="ECO:0007669"/>
    <property type="project" value="UniProtKB-UniRule"/>
</dbReference>
<dbReference type="GO" id="GO:0000287">
    <property type="term" value="F:magnesium ion binding"/>
    <property type="evidence" value="ECO:0007669"/>
    <property type="project" value="UniProtKB-UniRule"/>
</dbReference>
<evidence type="ECO:0000256" key="5">
    <source>
        <dbReference type="ARBA" id="ARBA00022605"/>
    </source>
</evidence>
<dbReference type="InterPro" id="IPR013785">
    <property type="entry name" value="Aldolase_TIM"/>
</dbReference>
<feature type="domain" description="Pyruvate carboxyltransferase" evidence="11">
    <location>
        <begin position="46"/>
        <end position="321"/>
    </location>
</feature>
<feature type="binding site" evidence="9">
    <location>
        <position position="296"/>
    </location>
    <ligand>
        <name>Mg(2+)</name>
        <dbReference type="ChEBI" id="CHEBI:18420"/>
    </ligand>
</feature>
<comment type="subcellular location">
    <subcellularLocation>
        <location evidence="9">Cytoplasm</location>
    </subcellularLocation>
</comment>
<sequence>MTTGDNTGTAAGAGGPARPPAARYRPFAPVPLDGRTWPDNTITSAPRWLSTDLRDGNQSLAMPMAPERKLAMFDLLVRMGYREIEVGFPVASQDDHAFLRTLIEHDLIPDDVRVSVLVPARDELIRRTVESLDGIRRATIHLYNATSPQFRRVVFGMDRHECKDLAVQGTRLVMKYADKLLSGCDLGFEYSPELFSDTELDFSLEVCEAVMDVWRPEAGREIILNFPATVERSLPNVFADQIEWLDRNLSRRRHVCLSIHPHNDRGTGVAASEMALLAGAQRVEGCLFGNGERAGNVCLVTLGLNLLTHGVDPGIDFSDLDAVRRTVEECTGLPVHPRHPYGGDLVYTAFSGSHQDAIKKGFEARERDAAERGVEAGDLPWEMPYLPLDPRDVGRTYEAVVRINSQSGKGGVAYVMSAAHGMNLPPALRADFARAVQARAEEKGGEITPEEMLDLFDREYLKYAALPLPPAFTGRPVTVELHVDGEPFDVGGARTDSVRRVREALAGWGVEVRAVHRTAGPAPIDGGVAVYAECLLPDGTMWGAGIDPDVGTAALSAVRSALTRARLLATMAPPARPSPQAEEAEPLGIPAPSPSHPAVAAAR</sequence>
<dbReference type="GO" id="GO:0003852">
    <property type="term" value="F:2-isopropylmalate synthase activity"/>
    <property type="evidence" value="ECO:0007669"/>
    <property type="project" value="UniProtKB-UniRule"/>
</dbReference>
<evidence type="ECO:0000256" key="9">
    <source>
        <dbReference type="HAMAP-Rule" id="MF_00572"/>
    </source>
</evidence>
<comment type="caution">
    <text evidence="12">The sequence shown here is derived from an EMBL/GenBank/DDBJ whole genome shotgun (WGS) entry which is preliminary data.</text>
</comment>
<dbReference type="SUPFAM" id="SSF110921">
    <property type="entry name" value="2-isopropylmalate synthase LeuA, allosteric (dimerisation) domain"/>
    <property type="match status" value="1"/>
</dbReference>
<comment type="function">
    <text evidence="9">Catalyzes the condensation of the acetyl group of acetyl-CoA with 3-methyl-2-oxobutanoate (2-ketoisovalerate) to form 3-carboxy-3-hydroxy-4-methylpentanoate (2-isopropylmalate).</text>
</comment>
<evidence type="ECO:0000256" key="1">
    <source>
        <dbReference type="ARBA" id="ARBA00000064"/>
    </source>
</evidence>
<dbReference type="InterPro" id="IPR054692">
    <property type="entry name" value="LeuA-like_post-cat"/>
</dbReference>
<dbReference type="AlphaFoldDB" id="A0A367F9L0"/>
<keyword evidence="9" id="KW-0963">Cytoplasm</keyword>
<dbReference type="InterPro" id="IPR039371">
    <property type="entry name" value="LeuA_N_DRE-TIM"/>
</dbReference>
<dbReference type="OrthoDB" id="9803573at2"/>
<dbReference type="SUPFAM" id="SSF89000">
    <property type="entry name" value="post-HMGL domain-like"/>
    <property type="match status" value="1"/>
</dbReference>
<gene>
    <name evidence="9" type="primary">leuA</name>
    <name evidence="12" type="ORF">DQ384_29295</name>
</gene>
<dbReference type="PROSITE" id="PS50991">
    <property type="entry name" value="PYR_CT"/>
    <property type="match status" value="1"/>
</dbReference>
<dbReference type="Gene3D" id="3.20.20.70">
    <property type="entry name" value="Aldolase class I"/>
    <property type="match status" value="1"/>
</dbReference>
<organism evidence="12 13">
    <name type="scientific">Sphaerisporangium album</name>
    <dbReference type="NCBI Taxonomy" id="509200"/>
    <lineage>
        <taxon>Bacteria</taxon>
        <taxon>Bacillati</taxon>
        <taxon>Actinomycetota</taxon>
        <taxon>Actinomycetes</taxon>
        <taxon>Streptosporangiales</taxon>
        <taxon>Streptosporangiaceae</taxon>
        <taxon>Sphaerisporangium</taxon>
    </lineage>
</organism>
<reference evidence="12 13" key="1">
    <citation type="submission" date="2018-06" db="EMBL/GenBank/DDBJ databases">
        <title>Sphaerisporangium craniellae sp. nov., isolated from a marine sponge in the South China Sea.</title>
        <authorList>
            <person name="Li L."/>
        </authorList>
    </citation>
    <scope>NUCLEOTIDE SEQUENCE [LARGE SCALE GENOMIC DNA]</scope>
    <source>
        <strain evidence="12 13">CCTCC AA 208026</strain>
    </source>
</reference>
<feature type="binding site" evidence="9">
    <location>
        <position position="55"/>
    </location>
    <ligand>
        <name>Mg(2+)</name>
        <dbReference type="ChEBI" id="CHEBI:18420"/>
    </ligand>
</feature>
<dbReference type="GO" id="GO:0003985">
    <property type="term" value="F:acetyl-CoA C-acetyltransferase activity"/>
    <property type="evidence" value="ECO:0007669"/>
    <property type="project" value="UniProtKB-UniRule"/>
</dbReference>
<keyword evidence="8 9" id="KW-0100">Branched-chain amino acid biosynthesis</keyword>
<dbReference type="InterPro" id="IPR000891">
    <property type="entry name" value="PYR_CT"/>
</dbReference>
<comment type="cofactor">
    <cofactor evidence="9">
        <name>Mg(2+)</name>
        <dbReference type="ChEBI" id="CHEBI:18420"/>
    </cofactor>
</comment>
<dbReference type="PROSITE" id="PS00815">
    <property type="entry name" value="AIPM_HOMOCIT_SYNTH_1"/>
    <property type="match status" value="1"/>
</dbReference>
<evidence type="ECO:0000256" key="8">
    <source>
        <dbReference type="ARBA" id="ARBA00023304"/>
    </source>
</evidence>
<evidence type="ECO:0000313" key="13">
    <source>
        <dbReference type="Proteomes" id="UP000253094"/>
    </source>
</evidence>
<evidence type="ECO:0000256" key="10">
    <source>
        <dbReference type="SAM" id="MobiDB-lite"/>
    </source>
</evidence>
<dbReference type="Pfam" id="PF22615">
    <property type="entry name" value="IPMS_D2"/>
    <property type="match status" value="1"/>
</dbReference>
<feature type="region of interest" description="Disordered" evidence="10">
    <location>
        <begin position="571"/>
        <end position="603"/>
    </location>
</feature>
<dbReference type="PANTHER" id="PTHR46911:SF1">
    <property type="entry name" value="2-ISOPROPYLMALATE SYNTHASE"/>
    <property type="match status" value="1"/>
</dbReference>
<comment type="pathway">
    <text evidence="9">Amino-acid biosynthesis; L-leucine biosynthesis; L-leucine from 3-methyl-2-oxobutanoate: step 1/4.</text>
</comment>
<dbReference type="InterPro" id="IPR036230">
    <property type="entry name" value="LeuA_allosteric_dom_sf"/>
</dbReference>
<keyword evidence="4 9" id="KW-0432">Leucine biosynthesis</keyword>
<dbReference type="InterPro" id="IPR002034">
    <property type="entry name" value="AIPM/Hcit_synth_CS"/>
</dbReference>
<keyword evidence="6 9" id="KW-0808">Transferase</keyword>
<dbReference type="UniPathway" id="UPA00048">
    <property type="reaction ID" value="UER00070"/>
</dbReference>
<dbReference type="Proteomes" id="UP000253094">
    <property type="component" value="Unassembled WGS sequence"/>
</dbReference>
<feature type="binding site" evidence="9">
    <location>
        <position position="260"/>
    </location>
    <ligand>
        <name>Mg(2+)</name>
        <dbReference type="ChEBI" id="CHEBI:18420"/>
    </ligand>
</feature>
<dbReference type="CDD" id="cd07942">
    <property type="entry name" value="DRE_TIM_LeuA"/>
    <property type="match status" value="1"/>
</dbReference>
<evidence type="ECO:0000256" key="6">
    <source>
        <dbReference type="ARBA" id="ARBA00022679"/>
    </source>
</evidence>